<feature type="transmembrane region" description="Helical" evidence="2">
    <location>
        <begin position="38"/>
        <end position="61"/>
    </location>
</feature>
<evidence type="ECO:0000313" key="4">
    <source>
        <dbReference type="Proteomes" id="UP000030151"/>
    </source>
</evidence>
<organism evidence="3 4">
    <name type="scientific">Metarhizium robertsii</name>
    <dbReference type="NCBI Taxonomy" id="568076"/>
    <lineage>
        <taxon>Eukaryota</taxon>
        <taxon>Fungi</taxon>
        <taxon>Dikarya</taxon>
        <taxon>Ascomycota</taxon>
        <taxon>Pezizomycotina</taxon>
        <taxon>Sordariomycetes</taxon>
        <taxon>Hypocreomycetidae</taxon>
        <taxon>Hypocreales</taxon>
        <taxon>Clavicipitaceae</taxon>
        <taxon>Metarhizium</taxon>
    </lineage>
</organism>
<evidence type="ECO:0000313" key="3">
    <source>
        <dbReference type="EMBL" id="EXU96651.1"/>
    </source>
</evidence>
<name>A0A014P4N1_9HYPO</name>
<evidence type="ECO:0000256" key="1">
    <source>
        <dbReference type="SAM" id="MobiDB-lite"/>
    </source>
</evidence>
<protein>
    <submittedName>
        <fullName evidence="3">Uncharacterized protein</fullName>
    </submittedName>
</protein>
<dbReference type="PANTHER" id="PTHR35896:SF3">
    <property type="entry name" value="MAJOR FACILITATOR SUPERFAMILY TRANSPORTER"/>
    <property type="match status" value="1"/>
</dbReference>
<accession>A0A014P4N1</accession>
<comment type="caution">
    <text evidence="3">The sequence shown here is derived from an EMBL/GenBank/DDBJ whole genome shotgun (WGS) entry which is preliminary data.</text>
</comment>
<feature type="region of interest" description="Disordered" evidence="1">
    <location>
        <begin position="1"/>
        <end position="22"/>
    </location>
</feature>
<proteinExistence type="predicted"/>
<sequence length="249" mass="28558">MDSKSIDDNDSQWSGPEKEPFLLNDGVKKHHQRACSSTLIMAAWLTSHIIVSAILGTVLVLNIKANFREAGLLQKDTVSANIPAEFGGLPVRHDNSKGPYVTCQSTGGPEAARQAGCKFDLFVNGWVPAPCFDGQKHDYFVDQHDYYFWVDKEKRQRIPQEKLLEGTLEYPELFVSFEEHYEHCRYLLNATKRYAHNQNLGVLDVHLDEEHMNHCIDFLRESRDPYTVEKGVMAYFGYRKCFLPRLNMA</sequence>
<keyword evidence="2" id="KW-1133">Transmembrane helix</keyword>
<keyword evidence="2" id="KW-0472">Membrane</keyword>
<dbReference type="PANTHER" id="PTHR35896">
    <property type="entry name" value="IG-LIKE DOMAIN-CONTAINING PROTEIN"/>
    <property type="match status" value="1"/>
</dbReference>
<keyword evidence="2" id="KW-0812">Transmembrane</keyword>
<dbReference type="AlphaFoldDB" id="A0A014P4N1"/>
<dbReference type="EMBL" id="JELW01000047">
    <property type="protein sequence ID" value="EXU96651.1"/>
    <property type="molecule type" value="Genomic_DNA"/>
</dbReference>
<evidence type="ECO:0000256" key="2">
    <source>
        <dbReference type="SAM" id="Phobius"/>
    </source>
</evidence>
<gene>
    <name evidence="3" type="ORF">X797_010327</name>
</gene>
<dbReference type="HOGENOM" id="CLU_1042336_0_0_1"/>
<dbReference type="Proteomes" id="UP000030151">
    <property type="component" value="Unassembled WGS sequence"/>
</dbReference>
<reference evidence="3 4" key="1">
    <citation type="submission" date="2014-02" db="EMBL/GenBank/DDBJ databases">
        <title>The genome sequence of the entomopathogenic fungus Metarhizium robertsii ARSEF 2575.</title>
        <authorList>
            <person name="Giuliano Garisto Donzelli B."/>
            <person name="Roe B.A."/>
            <person name="Macmil S.L."/>
            <person name="Krasnoff S.B."/>
            <person name="Gibson D.M."/>
        </authorList>
    </citation>
    <scope>NUCLEOTIDE SEQUENCE [LARGE SCALE GENOMIC DNA]</scope>
    <source>
        <strain evidence="3 4">ARSEF 2575</strain>
    </source>
</reference>
<dbReference type="InterPro" id="IPR053008">
    <property type="entry name" value="Phomopsin_biosynth_assoc"/>
</dbReference>